<dbReference type="Gene3D" id="3.10.450.50">
    <property type="match status" value="1"/>
</dbReference>
<evidence type="ECO:0000259" key="3">
    <source>
        <dbReference type="Pfam" id="PF07859"/>
    </source>
</evidence>
<evidence type="ECO:0000313" key="5">
    <source>
        <dbReference type="Proteomes" id="UP000186720"/>
    </source>
</evidence>
<evidence type="ECO:0000313" key="4">
    <source>
        <dbReference type="EMBL" id="OKS88758.1"/>
    </source>
</evidence>
<gene>
    <name evidence="4" type="ORF">RG47T_4236</name>
</gene>
<sequence>MTNSKKILAVAVMFTLMNASCSRKISITPQQAATMSRPSVDTLKNFKVIRLPIIKPSDKLLIKARGQFGLHEAGELKDMMARFNPLITDTIIGDVKVKIITPVHINPAYAGKIAIYIHGGGFIMGSPTDRTSMLMANEMGIKTFSIDYSLAPEAKFPVAMNECVTVYRHLVQQYQPQNITCWSISAGCTHMLAMLIKAKQDGLPMINSMALLSPAADISGNGDAVKSNDGRDILGYRNQADKMFAAPFAGNASLTDPLVSPVYATYPSDFPATILATSTRDLFLSNAVRTHWKIRNAGGNAELLVAEGMWHAFQSYPDLPEAAENRKAVQQFLYYKLVQADTAKNTALVKRFIIEVINGQKFELLGEIWAQDMIWHGGSMGDITGLPAYKKMMEASVSGSFSAMHLSIRNIIASGNKVVVYFQNSGKNIGPFMGNKATGKHAAWDGMGIYRISNGKIAEAWFSEDLLSMFQQLGFLKSGN</sequence>
<dbReference type="Pfam" id="PF07366">
    <property type="entry name" value="SnoaL"/>
    <property type="match status" value="1"/>
</dbReference>
<dbReference type="EMBL" id="MPPL01000001">
    <property type="protein sequence ID" value="OKS88758.1"/>
    <property type="molecule type" value="Genomic_DNA"/>
</dbReference>
<keyword evidence="5" id="KW-1185">Reference proteome</keyword>
<dbReference type="InterPro" id="IPR013094">
    <property type="entry name" value="AB_hydrolase_3"/>
</dbReference>
<protein>
    <recommendedName>
        <fullName evidence="3">Alpha/beta hydrolase fold-3 domain-containing protein</fullName>
    </recommendedName>
</protein>
<dbReference type="STRING" id="1302689.RG47T_4236"/>
<name>A0A1Q6A425_9SPHI</name>
<comment type="similarity">
    <text evidence="1">Belongs to the 'GDXG' lipolytic enzyme family.</text>
</comment>
<dbReference type="InterPro" id="IPR009959">
    <property type="entry name" value="Cyclase_SnoaL-like"/>
</dbReference>
<reference evidence="4 5" key="1">
    <citation type="submission" date="2016-11" db="EMBL/GenBank/DDBJ databases">
        <title>Whole Genome Sequencing of Mucilaginibacter polytrichastri RG4-7(T) isolated from the moss sample.</title>
        <authorList>
            <person name="Li Y."/>
        </authorList>
    </citation>
    <scope>NUCLEOTIDE SEQUENCE [LARGE SCALE GENOMIC DNA]</scope>
    <source>
        <strain evidence="4 5">RG4-7</strain>
    </source>
</reference>
<dbReference type="OrthoDB" id="9815425at2"/>
<dbReference type="PANTHER" id="PTHR48081:SF30">
    <property type="entry name" value="ACETYL-HYDROLASE LIPR-RELATED"/>
    <property type="match status" value="1"/>
</dbReference>
<dbReference type="SUPFAM" id="SSF54427">
    <property type="entry name" value="NTF2-like"/>
    <property type="match status" value="1"/>
</dbReference>
<dbReference type="Gene3D" id="3.40.50.1820">
    <property type="entry name" value="alpha/beta hydrolase"/>
    <property type="match status" value="1"/>
</dbReference>
<dbReference type="PANTHER" id="PTHR48081">
    <property type="entry name" value="AB HYDROLASE SUPERFAMILY PROTEIN C4A8.06C"/>
    <property type="match status" value="1"/>
</dbReference>
<dbReference type="AlphaFoldDB" id="A0A1Q6A425"/>
<keyword evidence="2" id="KW-0378">Hydrolase</keyword>
<dbReference type="SUPFAM" id="SSF53474">
    <property type="entry name" value="alpha/beta-Hydrolases"/>
    <property type="match status" value="1"/>
</dbReference>
<dbReference type="Proteomes" id="UP000186720">
    <property type="component" value="Unassembled WGS sequence"/>
</dbReference>
<dbReference type="GO" id="GO:0004806">
    <property type="term" value="F:triacylglycerol lipase activity"/>
    <property type="evidence" value="ECO:0007669"/>
    <property type="project" value="TreeGrafter"/>
</dbReference>
<proteinExistence type="inferred from homology"/>
<comment type="caution">
    <text evidence="4">The sequence shown here is derived from an EMBL/GenBank/DDBJ whole genome shotgun (WGS) entry which is preliminary data.</text>
</comment>
<accession>A0A1Q6A425</accession>
<dbReference type="GO" id="GO:0030638">
    <property type="term" value="P:polyketide metabolic process"/>
    <property type="evidence" value="ECO:0007669"/>
    <property type="project" value="InterPro"/>
</dbReference>
<dbReference type="InterPro" id="IPR032710">
    <property type="entry name" value="NTF2-like_dom_sf"/>
</dbReference>
<dbReference type="InterPro" id="IPR029058">
    <property type="entry name" value="AB_hydrolase_fold"/>
</dbReference>
<dbReference type="InterPro" id="IPR050300">
    <property type="entry name" value="GDXG_lipolytic_enzyme"/>
</dbReference>
<dbReference type="RefSeq" id="WP_074491300.1">
    <property type="nucleotide sequence ID" value="NZ_FPAM01000009.1"/>
</dbReference>
<organism evidence="4 5">
    <name type="scientific">Mucilaginibacter polytrichastri</name>
    <dbReference type="NCBI Taxonomy" id="1302689"/>
    <lineage>
        <taxon>Bacteria</taxon>
        <taxon>Pseudomonadati</taxon>
        <taxon>Bacteroidota</taxon>
        <taxon>Sphingobacteriia</taxon>
        <taxon>Sphingobacteriales</taxon>
        <taxon>Sphingobacteriaceae</taxon>
        <taxon>Mucilaginibacter</taxon>
    </lineage>
</organism>
<evidence type="ECO:0000256" key="1">
    <source>
        <dbReference type="ARBA" id="ARBA00010515"/>
    </source>
</evidence>
<dbReference type="Pfam" id="PF07859">
    <property type="entry name" value="Abhydrolase_3"/>
    <property type="match status" value="1"/>
</dbReference>
<feature type="domain" description="Alpha/beta hydrolase fold-3" evidence="3">
    <location>
        <begin position="115"/>
        <end position="314"/>
    </location>
</feature>
<evidence type="ECO:0000256" key="2">
    <source>
        <dbReference type="ARBA" id="ARBA00022801"/>
    </source>
</evidence>